<comment type="caution">
    <text evidence="1">The sequence shown here is derived from an EMBL/GenBank/DDBJ whole genome shotgun (WGS) entry which is preliminary data.</text>
</comment>
<accession>A0A0G1MK67</accession>
<dbReference type="EMBL" id="LCJQ01000014">
    <property type="protein sequence ID" value="KKT81197.1"/>
    <property type="molecule type" value="Genomic_DNA"/>
</dbReference>
<dbReference type="AlphaFoldDB" id="A0A0G1MK67"/>
<dbReference type="SUPFAM" id="SSF53756">
    <property type="entry name" value="UDP-Glycosyltransferase/glycogen phosphorylase"/>
    <property type="match status" value="1"/>
</dbReference>
<proteinExistence type="predicted"/>
<gene>
    <name evidence="1" type="ORF">UW78_C0014G0002</name>
</gene>
<dbReference type="Gene3D" id="3.40.50.12580">
    <property type="match status" value="1"/>
</dbReference>
<protein>
    <submittedName>
        <fullName evidence="1">Uncharacterized protein</fullName>
    </submittedName>
</protein>
<dbReference type="Proteomes" id="UP000034595">
    <property type="component" value="Unassembled WGS sequence"/>
</dbReference>
<name>A0A0G1MK67_9BACT</name>
<sequence>MKKILIPIFHGHIARNILRTGVLNELKKEVEVVLLVPDFKRDLYAKEFGDNNVILESVPPINHSKLDKFFRAFYYYFVDTDTVHIIQAEQFLFERRYFKYWTTRILTKIFGNIPLLRKLIRVLDKLSFNDTLFTKIFDKYNPDIVFIPSITADDESLVLRQARSRGVRTVGMVRSWDNISVNKGNVRIFPDKMLVHTNILKSDLIRYADYPSDKIEVVGMTHFDYYITDRRIPRDEFFRQIGGNPNKKTIYFMPIGLSDIDEDKYMLKLLESWVQSEPAFSNTQLMLSTHPNASKPVDYASPETLFIKFPGVINYPGGKPTDREITKPDMELMASAIYHSDVVVNYQGTTTIDVSAFDKPVINIAFDGMKDKPYLKSVRRFYDYIHYLPIIKSGGVRLAHSSEELRKQIIEYLDNPQKDKEGRKIIVEEQVPMHDGYASARTAKAICS</sequence>
<evidence type="ECO:0000313" key="1">
    <source>
        <dbReference type="EMBL" id="KKT81197.1"/>
    </source>
</evidence>
<reference evidence="1 2" key="1">
    <citation type="journal article" date="2015" name="Nature">
        <title>rRNA introns, odd ribosomes, and small enigmatic genomes across a large radiation of phyla.</title>
        <authorList>
            <person name="Brown C.T."/>
            <person name="Hug L.A."/>
            <person name="Thomas B.C."/>
            <person name="Sharon I."/>
            <person name="Castelle C.J."/>
            <person name="Singh A."/>
            <person name="Wilkins M.J."/>
            <person name="Williams K.H."/>
            <person name="Banfield J.F."/>
        </authorList>
    </citation>
    <scope>NUCLEOTIDE SEQUENCE [LARGE SCALE GENOMIC DNA]</scope>
</reference>
<dbReference type="InterPro" id="IPR043148">
    <property type="entry name" value="TagF_C"/>
</dbReference>
<organism evidence="1 2">
    <name type="scientific">Candidatus Azambacteria bacterium GW2011_GWA1_44_9</name>
    <dbReference type="NCBI Taxonomy" id="1618610"/>
    <lineage>
        <taxon>Bacteria</taxon>
        <taxon>Candidatus Azamiibacteriota</taxon>
    </lineage>
</organism>
<evidence type="ECO:0000313" key="2">
    <source>
        <dbReference type="Proteomes" id="UP000034595"/>
    </source>
</evidence>